<evidence type="ECO:0000313" key="2">
    <source>
        <dbReference type="Proteomes" id="UP000286715"/>
    </source>
</evidence>
<dbReference type="EMBL" id="BHZE01000009">
    <property type="protein sequence ID" value="GCD77628.1"/>
    <property type="molecule type" value="Genomic_DNA"/>
</dbReference>
<keyword evidence="2" id="KW-1185">Reference proteome</keyword>
<reference evidence="1 2" key="1">
    <citation type="submission" date="2018-11" db="EMBL/GenBank/DDBJ databases">
        <title>Schleiferia aggregans sp. nov., a moderately thermophilic heterotrophic bacterium isolated from microbial mats at a terrestrial hot spring.</title>
        <authorList>
            <person name="Iino T."/>
            <person name="Ohkuma M."/>
            <person name="Haruta S."/>
        </authorList>
    </citation>
    <scope>NUCLEOTIDE SEQUENCE [LARGE SCALE GENOMIC DNA]</scope>
    <source>
        <strain evidence="1 2">LA</strain>
    </source>
</reference>
<protein>
    <recommendedName>
        <fullName evidence="3">Bacterial surface antigen (D15) domain-containing protein</fullName>
    </recommendedName>
</protein>
<dbReference type="Gene3D" id="2.40.160.50">
    <property type="entry name" value="membrane protein fhac: a member of the omp85/tpsb transporter family"/>
    <property type="match status" value="1"/>
</dbReference>
<sequence length="525" mass="58807">MLFRILLADSCCFVSAQDSISYRVLDALSDSVFSSRGVFFSKIDSLFLLYNHPFYTFKEVKRDSCVVFYLNSGIGLTDSVIVTESGLFMPNEKISITQLKNKSREVVQKCTNNGYPFARVVPRVLYYNTNIPVIKVEVDSGPLIKIDSLIIKSEKSINITVIKRISGLRIPMAYSQKKIDEALERISASGFLEFSAPSSVLFTEEGSILYLYAKQKQSVFGDLIIGLNSDNQQRTVITGEAQLSLSNLFGSAEKISIQWRAPATFQQFLHLRGDFPFLFHTPIGLSFDFQVFRQDSTFARFSSRIGAAYYFSSTVSAGLGWMRERSSSVNLVEVGFMPFSSTYQLVHVQYNGKRGKGSSKKGLRNVLEVGIGTIRKSETLENRLRLLWEADADLPISKNHKIFGSFFLKSINGPGILLNESYRTGGFGSIRGFNEWSFFVTSAALGVLEYRIYLDYNSYIKMFYDAGWQSITGGSKGYYQGFGAGLALPVSVGMFHVDVAVGKFPNMPMDFRNTRLHIGFRSGLD</sequence>
<accession>A0A401XKU5</accession>
<gene>
    <name evidence="1" type="ORF">JCM31826_11100</name>
</gene>
<evidence type="ECO:0008006" key="3">
    <source>
        <dbReference type="Google" id="ProtNLM"/>
    </source>
</evidence>
<name>A0A401XKU5_9FLAO</name>
<comment type="caution">
    <text evidence="1">The sequence shown here is derived from an EMBL/GenBank/DDBJ whole genome shotgun (WGS) entry which is preliminary data.</text>
</comment>
<dbReference type="AlphaFoldDB" id="A0A401XKU5"/>
<proteinExistence type="predicted"/>
<evidence type="ECO:0000313" key="1">
    <source>
        <dbReference type="EMBL" id="GCD77628.1"/>
    </source>
</evidence>
<organism evidence="1 2">
    <name type="scientific">Thermaurantimonas aggregans</name>
    <dbReference type="NCBI Taxonomy" id="2173829"/>
    <lineage>
        <taxon>Bacteria</taxon>
        <taxon>Pseudomonadati</taxon>
        <taxon>Bacteroidota</taxon>
        <taxon>Flavobacteriia</taxon>
        <taxon>Flavobacteriales</taxon>
        <taxon>Schleiferiaceae</taxon>
        <taxon>Thermaurantimonas</taxon>
    </lineage>
</organism>
<dbReference type="Proteomes" id="UP000286715">
    <property type="component" value="Unassembled WGS sequence"/>
</dbReference>